<dbReference type="SMART" id="SM00448">
    <property type="entry name" value="REC"/>
    <property type="match status" value="1"/>
</dbReference>
<keyword evidence="8" id="KW-1185">Reference proteome</keyword>
<dbReference type="PRINTS" id="PR00032">
    <property type="entry name" value="HTHARAC"/>
</dbReference>
<dbReference type="PROSITE" id="PS00041">
    <property type="entry name" value="HTH_ARAC_FAMILY_1"/>
    <property type="match status" value="1"/>
</dbReference>
<dbReference type="Pfam" id="PF12833">
    <property type="entry name" value="HTH_18"/>
    <property type="match status" value="1"/>
</dbReference>
<accession>A0ABN8H0A4</accession>
<reference evidence="7" key="1">
    <citation type="submission" date="2022-01" db="EMBL/GenBank/DDBJ databases">
        <authorList>
            <person name="Criscuolo A."/>
        </authorList>
    </citation>
    <scope>NUCLEOTIDE SEQUENCE</scope>
    <source>
        <strain evidence="7">CIP111891</strain>
    </source>
</reference>
<dbReference type="PROSITE" id="PS01124">
    <property type="entry name" value="HTH_ARAC_FAMILY_2"/>
    <property type="match status" value="1"/>
</dbReference>
<dbReference type="Gene3D" id="1.10.10.60">
    <property type="entry name" value="Homeodomain-like"/>
    <property type="match status" value="2"/>
</dbReference>
<dbReference type="EMBL" id="CAKMMW010000019">
    <property type="protein sequence ID" value="CAH1220393.1"/>
    <property type="molecule type" value="Genomic_DNA"/>
</dbReference>
<dbReference type="Proteomes" id="UP000838821">
    <property type="component" value="Unassembled WGS sequence"/>
</dbReference>
<evidence type="ECO:0000259" key="5">
    <source>
        <dbReference type="PROSITE" id="PS01124"/>
    </source>
</evidence>
<dbReference type="PANTHER" id="PTHR43280">
    <property type="entry name" value="ARAC-FAMILY TRANSCRIPTIONAL REGULATOR"/>
    <property type="match status" value="1"/>
</dbReference>
<sequence>MLTMMIVDDEPLAVHYLTETLLELEDMDFEMLKAHSGKEAIEKMEAGKVDILLTDIRMPGMSGMELADYTRKRWPRCRIIFLTGFDDFAYAQTAIRNGGIDFVLKTEGDEAIVTAVQKATQDIALEINREEILKRSREQLHAALPTIRRDYLRQLVQGESESLAVRARRFEELGIDLHAGSPVLLVIGRLDEWGSFAAPSDQSLLFYSVHNIAEEYLNGSLNMIALPYDRNRFIWLVQPTEPTDDGQEEQAIRTLSGSVELVQAACRRHLKVPVSFLLASSFCTWEAMMQRIEAMKLQLAYGIGKGHEMLLTEQRREDKEELRSSKQFYEEQDLRIHLHKMDLLETYLDNGEKEGCEHLFGEVVKAIKLLSHNDAGEALAYEAFSQLAAFLLTYINKRHLIAQLGESFRIEEILNPFQHNSTVGAVQFLAGIALSLADYNGLKKAERTTDMIGQIHHYVHAFLQEELSLTRLAELVYLSPPYLSRMYKQTTGQGLLDYITDVRIQRAKTLLMTTEHKIHEIAAMVGLESAPYFTRLFKKITGLTPQVYRDSRLTG</sequence>
<dbReference type="PANTHER" id="PTHR43280:SF28">
    <property type="entry name" value="HTH-TYPE TRANSCRIPTIONAL ACTIVATOR RHAS"/>
    <property type="match status" value="1"/>
</dbReference>
<evidence type="ECO:0000256" key="3">
    <source>
        <dbReference type="ARBA" id="ARBA00023163"/>
    </source>
</evidence>
<name>A0ABN8H0A4_9BACL</name>
<dbReference type="Pfam" id="PF00072">
    <property type="entry name" value="Response_reg"/>
    <property type="match status" value="1"/>
</dbReference>
<proteinExistence type="predicted"/>
<dbReference type="SUPFAM" id="SSF52172">
    <property type="entry name" value="CheY-like"/>
    <property type="match status" value="1"/>
</dbReference>
<evidence type="ECO:0000256" key="1">
    <source>
        <dbReference type="ARBA" id="ARBA00023015"/>
    </source>
</evidence>
<comment type="caution">
    <text evidence="7">The sequence shown here is derived from an EMBL/GenBank/DDBJ whole genome shotgun (WGS) entry which is preliminary data.</text>
</comment>
<protein>
    <submittedName>
        <fullName evidence="7">HTH-type transcriptional activator RhaR</fullName>
    </submittedName>
</protein>
<dbReference type="InterPro" id="IPR009057">
    <property type="entry name" value="Homeodomain-like_sf"/>
</dbReference>
<dbReference type="InterPro" id="IPR020449">
    <property type="entry name" value="Tscrpt_reg_AraC-type_HTH"/>
</dbReference>
<dbReference type="SMART" id="SM00342">
    <property type="entry name" value="HTH_ARAC"/>
    <property type="match status" value="1"/>
</dbReference>
<organism evidence="7 8">
    <name type="scientific">Paenibacillus allorhizoplanae</name>
    <dbReference type="NCBI Taxonomy" id="2905648"/>
    <lineage>
        <taxon>Bacteria</taxon>
        <taxon>Bacillati</taxon>
        <taxon>Bacillota</taxon>
        <taxon>Bacilli</taxon>
        <taxon>Bacillales</taxon>
        <taxon>Paenibacillaceae</taxon>
        <taxon>Paenibacillus</taxon>
    </lineage>
</organism>
<evidence type="ECO:0000256" key="2">
    <source>
        <dbReference type="ARBA" id="ARBA00023125"/>
    </source>
</evidence>
<keyword evidence="3" id="KW-0804">Transcription</keyword>
<dbReference type="InterPro" id="IPR018060">
    <property type="entry name" value="HTH_AraC"/>
</dbReference>
<evidence type="ECO:0000313" key="8">
    <source>
        <dbReference type="Proteomes" id="UP000838821"/>
    </source>
</evidence>
<keyword evidence="1" id="KW-0805">Transcription regulation</keyword>
<dbReference type="SUPFAM" id="SSF46689">
    <property type="entry name" value="Homeodomain-like"/>
    <property type="match status" value="2"/>
</dbReference>
<dbReference type="PROSITE" id="PS50110">
    <property type="entry name" value="RESPONSE_REGULATORY"/>
    <property type="match status" value="1"/>
</dbReference>
<evidence type="ECO:0000256" key="4">
    <source>
        <dbReference type="PROSITE-ProRule" id="PRU00169"/>
    </source>
</evidence>
<keyword evidence="2" id="KW-0238">DNA-binding</keyword>
<evidence type="ECO:0000313" key="7">
    <source>
        <dbReference type="EMBL" id="CAH1220393.1"/>
    </source>
</evidence>
<dbReference type="InterPro" id="IPR011006">
    <property type="entry name" value="CheY-like_superfamily"/>
</dbReference>
<feature type="modified residue" description="4-aspartylphosphate" evidence="4">
    <location>
        <position position="55"/>
    </location>
</feature>
<gene>
    <name evidence="7" type="primary">rhaR_65</name>
    <name evidence="7" type="ORF">PAECIP111891_05013</name>
</gene>
<dbReference type="RefSeq" id="WP_236291133.1">
    <property type="nucleotide sequence ID" value="NZ_CAKMMW010000019.1"/>
</dbReference>
<dbReference type="InterPro" id="IPR001789">
    <property type="entry name" value="Sig_transdc_resp-reg_receiver"/>
</dbReference>
<keyword evidence="4" id="KW-0597">Phosphoprotein</keyword>
<dbReference type="InterPro" id="IPR018062">
    <property type="entry name" value="HTH_AraC-typ_CS"/>
</dbReference>
<feature type="domain" description="HTH araC/xylS-type" evidence="5">
    <location>
        <begin position="453"/>
        <end position="551"/>
    </location>
</feature>
<feature type="domain" description="Response regulatory" evidence="6">
    <location>
        <begin position="3"/>
        <end position="120"/>
    </location>
</feature>
<dbReference type="Gene3D" id="3.40.50.2300">
    <property type="match status" value="1"/>
</dbReference>
<dbReference type="CDD" id="cd17536">
    <property type="entry name" value="REC_YesN-like"/>
    <property type="match status" value="1"/>
</dbReference>
<evidence type="ECO:0000259" key="6">
    <source>
        <dbReference type="PROSITE" id="PS50110"/>
    </source>
</evidence>